<dbReference type="InterPro" id="IPR023213">
    <property type="entry name" value="CAT-like_dom_sf"/>
</dbReference>
<dbReference type="Gene3D" id="3.30.559.10">
    <property type="entry name" value="Chloramphenicol acetyltransferase-like domain"/>
    <property type="match status" value="2"/>
</dbReference>
<dbReference type="PANTHER" id="PTHR31147:SF55">
    <property type="entry name" value="HXXXD-TYPE ACYL-TRANSFERASE FAMILY PROTEIN"/>
    <property type="match status" value="1"/>
</dbReference>
<gene>
    <name evidence="2" type="ORF">TRITD_2Bv1G018440</name>
</gene>
<dbReference type="AlphaFoldDB" id="A0A9R1PCT2"/>
<evidence type="ECO:0000313" key="2">
    <source>
        <dbReference type="EMBL" id="VAH41086.1"/>
    </source>
</evidence>
<dbReference type="GO" id="GO:0016747">
    <property type="term" value="F:acyltransferase activity, transferring groups other than amino-acyl groups"/>
    <property type="evidence" value="ECO:0007669"/>
    <property type="project" value="UniProtKB-ARBA"/>
</dbReference>
<keyword evidence="3" id="KW-1185">Reference proteome</keyword>
<dbReference type="InterPro" id="IPR050898">
    <property type="entry name" value="Plant_acyltransferase"/>
</dbReference>
<reference evidence="2 3" key="1">
    <citation type="submission" date="2017-09" db="EMBL/GenBank/DDBJ databases">
        <authorList>
            <consortium name="International Durum Wheat Genome Sequencing Consortium (IDWGSC)"/>
            <person name="Milanesi L."/>
        </authorList>
    </citation>
    <scope>NUCLEOTIDE SEQUENCE [LARGE SCALE GENOMIC DNA]</scope>
    <source>
        <strain evidence="3">cv. Svevo</strain>
    </source>
</reference>
<dbReference type="OMA" id="EAIPPYM"/>
<evidence type="ECO:0000256" key="1">
    <source>
        <dbReference type="ARBA" id="ARBA00009861"/>
    </source>
</evidence>
<dbReference type="PANTHER" id="PTHR31147">
    <property type="entry name" value="ACYL TRANSFERASE 4"/>
    <property type="match status" value="1"/>
</dbReference>
<sequence>MMSDAVVTKSPAVVVGPSEPGTPTGIISLSSFDKVHIPIPMALLLIFDEPIDDPAETIKKALSRALVPYHPMAGRLVAGADDDAYLSIACTGEGVPFVAASASCALEEAMTALSPGLLRELTVRYPGELCRLSDALVLMQVTEFTCGGFVVGVTWNHVMADGAGIAQFLQAVGELARGMGAPSVVPVRSGATIPPIPTPVVAALRSQMQVLTEELASLDVTIPSSLISRVKAECGGDCMTFEVVAAALWRSRTRAIFSGDDPDDPAMLFFPKNMREKVGADRGYYGNCFGSQLVVATSGAVAGAEIKDLVKLIKGHADILDLLMDAGAASGNDLGRLMSSPRYHAIAVSSWQKLGLEAADFGRGKPARVMWQPEKAVGFFCVVCPPCMGKDGVNVMSRCVTPEHAEAFLRELAALDM</sequence>
<dbReference type="EMBL" id="LT934114">
    <property type="protein sequence ID" value="VAH41086.1"/>
    <property type="molecule type" value="Genomic_DNA"/>
</dbReference>
<dbReference type="Gramene" id="TRITD2Bv1G018440.2">
    <property type="protein sequence ID" value="TRITD2Bv1G018440.2"/>
    <property type="gene ID" value="TRITD2Bv1G018440"/>
</dbReference>
<dbReference type="Pfam" id="PF02458">
    <property type="entry name" value="Transferase"/>
    <property type="match status" value="1"/>
</dbReference>
<accession>A0A9R1PCT2</accession>
<dbReference type="Proteomes" id="UP000324705">
    <property type="component" value="Chromosome 2B"/>
</dbReference>
<comment type="similarity">
    <text evidence="1">Belongs to the plant acyltransferase family.</text>
</comment>
<name>A0A9R1PCT2_TRITD</name>
<evidence type="ECO:0000313" key="3">
    <source>
        <dbReference type="Proteomes" id="UP000324705"/>
    </source>
</evidence>
<organism evidence="2 3">
    <name type="scientific">Triticum turgidum subsp. durum</name>
    <name type="common">Durum wheat</name>
    <name type="synonym">Triticum durum</name>
    <dbReference type="NCBI Taxonomy" id="4567"/>
    <lineage>
        <taxon>Eukaryota</taxon>
        <taxon>Viridiplantae</taxon>
        <taxon>Streptophyta</taxon>
        <taxon>Embryophyta</taxon>
        <taxon>Tracheophyta</taxon>
        <taxon>Spermatophyta</taxon>
        <taxon>Magnoliopsida</taxon>
        <taxon>Liliopsida</taxon>
        <taxon>Poales</taxon>
        <taxon>Poaceae</taxon>
        <taxon>BOP clade</taxon>
        <taxon>Pooideae</taxon>
        <taxon>Triticodae</taxon>
        <taxon>Triticeae</taxon>
        <taxon>Triticinae</taxon>
        <taxon>Triticum</taxon>
    </lineage>
</organism>
<protein>
    <submittedName>
        <fullName evidence="2">Uncharacterized protein</fullName>
    </submittedName>
</protein>
<proteinExistence type="inferred from homology"/>